<dbReference type="PATRIC" id="fig|1420583.3.peg.3844"/>
<dbReference type="InterPro" id="IPR036390">
    <property type="entry name" value="WH_DNA-bd_sf"/>
</dbReference>
<evidence type="ECO:0000256" key="2">
    <source>
        <dbReference type="ARBA" id="ARBA00023125"/>
    </source>
</evidence>
<dbReference type="STRING" id="1420583.V473_20170"/>
<dbReference type="InterPro" id="IPR023187">
    <property type="entry name" value="Tscrpt_reg_MarR-type_CS"/>
</dbReference>
<keyword evidence="1" id="KW-0805">Transcription regulation</keyword>
<dbReference type="GO" id="GO:0003677">
    <property type="term" value="F:DNA binding"/>
    <property type="evidence" value="ECO:0007669"/>
    <property type="project" value="UniProtKB-KW"/>
</dbReference>
<dbReference type="InterPro" id="IPR000835">
    <property type="entry name" value="HTH_MarR-typ"/>
</dbReference>
<dbReference type="GO" id="GO:0003700">
    <property type="term" value="F:DNA-binding transcription factor activity"/>
    <property type="evidence" value="ECO:0007669"/>
    <property type="project" value="InterPro"/>
</dbReference>
<evidence type="ECO:0000259" key="5">
    <source>
        <dbReference type="SMART" id="SM00347"/>
    </source>
</evidence>
<proteinExistence type="predicted"/>
<evidence type="ECO:0000313" key="7">
    <source>
        <dbReference type="Proteomes" id="UP000052232"/>
    </source>
</evidence>
<evidence type="ECO:0000313" key="6">
    <source>
        <dbReference type="EMBL" id="KMS53280.1"/>
    </source>
</evidence>
<organism evidence="6 7">
    <name type="scientific">Sphingobium cupriresistens LL01</name>
    <dbReference type="NCBI Taxonomy" id="1420583"/>
    <lineage>
        <taxon>Bacteria</taxon>
        <taxon>Pseudomonadati</taxon>
        <taxon>Pseudomonadota</taxon>
        <taxon>Alphaproteobacteria</taxon>
        <taxon>Sphingomonadales</taxon>
        <taxon>Sphingomonadaceae</taxon>
        <taxon>Sphingobium</taxon>
    </lineage>
</organism>
<dbReference type="Proteomes" id="UP000052232">
    <property type="component" value="Unassembled WGS sequence"/>
</dbReference>
<dbReference type="SUPFAM" id="SSF46785">
    <property type="entry name" value="Winged helix' DNA-binding domain"/>
    <property type="match status" value="1"/>
</dbReference>
<keyword evidence="7" id="KW-1185">Reference proteome</keyword>
<keyword evidence="4" id="KW-0472">Membrane</keyword>
<comment type="caution">
    <text evidence="6">The sequence shown here is derived from an EMBL/GenBank/DDBJ whole genome shotgun (WGS) entry which is preliminary data.</text>
</comment>
<keyword evidence="4" id="KW-1133">Transmembrane helix</keyword>
<feature type="domain" description="HTH marR-type" evidence="5">
    <location>
        <begin position="74"/>
        <end position="182"/>
    </location>
</feature>
<protein>
    <submittedName>
        <fullName evidence="6">MarR family transcriptional regulator</fullName>
    </submittedName>
</protein>
<sequence>MQRSIYRWVWIYWKARARALVLIGVIRDCNVIGLWILLFTQEKIMEKGSPSAGSSSADDLADVATHYLKLRRKRELAFPNLFFDPSWDILIDLYAAAGTGHQVSVTSACIASRAPTSTALRHIDRMIDLGLIARRNDPQDGRRIHLQLTDAGNDLIETFICGLARLAQRRPAICDCAASSVEDMRGG</sequence>
<dbReference type="PROSITE" id="PS01117">
    <property type="entry name" value="HTH_MARR_1"/>
    <property type="match status" value="1"/>
</dbReference>
<gene>
    <name evidence="6" type="ORF">V473_20170</name>
</gene>
<dbReference type="SMART" id="SM00347">
    <property type="entry name" value="HTH_MARR"/>
    <property type="match status" value="1"/>
</dbReference>
<dbReference type="InterPro" id="IPR036388">
    <property type="entry name" value="WH-like_DNA-bd_sf"/>
</dbReference>
<feature type="transmembrane region" description="Helical" evidence="4">
    <location>
        <begin position="20"/>
        <end position="39"/>
    </location>
</feature>
<keyword evidence="2" id="KW-0238">DNA-binding</keyword>
<keyword evidence="3" id="KW-0804">Transcription</keyword>
<dbReference type="Gene3D" id="1.10.10.10">
    <property type="entry name" value="Winged helix-like DNA-binding domain superfamily/Winged helix DNA-binding domain"/>
    <property type="match status" value="1"/>
</dbReference>
<evidence type="ECO:0000256" key="1">
    <source>
        <dbReference type="ARBA" id="ARBA00023015"/>
    </source>
</evidence>
<keyword evidence="4" id="KW-0812">Transmembrane</keyword>
<evidence type="ECO:0000256" key="4">
    <source>
        <dbReference type="SAM" id="Phobius"/>
    </source>
</evidence>
<dbReference type="EMBL" id="JACT01000005">
    <property type="protein sequence ID" value="KMS53280.1"/>
    <property type="molecule type" value="Genomic_DNA"/>
</dbReference>
<evidence type="ECO:0000256" key="3">
    <source>
        <dbReference type="ARBA" id="ARBA00023163"/>
    </source>
</evidence>
<reference evidence="6 7" key="1">
    <citation type="journal article" date="2015" name="G3 (Bethesda)">
        <title>Insights into Ongoing Evolution of the Hexachlorocyclohexane Catabolic Pathway from Comparative Genomics of Ten Sphingomonadaceae Strains.</title>
        <authorList>
            <person name="Pearce S.L."/>
            <person name="Oakeshott J.G."/>
            <person name="Pandey G."/>
        </authorList>
    </citation>
    <scope>NUCLEOTIDE SEQUENCE [LARGE SCALE GENOMIC DNA]</scope>
    <source>
        <strain evidence="6 7">LL01</strain>
    </source>
</reference>
<dbReference type="AlphaFoldDB" id="A0A0J8AE12"/>
<accession>A0A0J8AE12</accession>
<name>A0A0J8AE12_9SPHN</name>